<dbReference type="SUPFAM" id="SSF50249">
    <property type="entry name" value="Nucleic acid-binding proteins"/>
    <property type="match status" value="1"/>
</dbReference>
<reference evidence="2 3" key="1">
    <citation type="journal article" date="2020" name="IScience">
        <title>Genome Sequencing of the Endangered Kingdonia uniflora (Circaeasteraceae, Ranunculales) Reveals Potential Mechanisms of Evolutionary Specialization.</title>
        <authorList>
            <person name="Sun Y."/>
            <person name="Deng T."/>
            <person name="Zhang A."/>
            <person name="Moore M.J."/>
            <person name="Landis J.B."/>
            <person name="Lin N."/>
            <person name="Zhang H."/>
            <person name="Zhang X."/>
            <person name="Huang J."/>
            <person name="Zhang X."/>
            <person name="Sun H."/>
            <person name="Wang H."/>
        </authorList>
    </citation>
    <scope>NUCLEOTIDE SEQUENCE [LARGE SCALE GENOMIC DNA]</scope>
    <source>
        <strain evidence="2">TB1705</strain>
        <tissue evidence="2">Leaf</tissue>
    </source>
</reference>
<dbReference type="CDD" id="cd04480">
    <property type="entry name" value="RPA1_DBD_A_like"/>
    <property type="match status" value="1"/>
</dbReference>
<gene>
    <name evidence="2" type="ORF">GIB67_019690</name>
</gene>
<dbReference type="OrthoDB" id="1433998at2759"/>
<evidence type="ECO:0000313" key="3">
    <source>
        <dbReference type="Proteomes" id="UP000541444"/>
    </source>
</evidence>
<evidence type="ECO:0000313" key="2">
    <source>
        <dbReference type="EMBL" id="KAF6155164.1"/>
    </source>
</evidence>
<keyword evidence="3" id="KW-1185">Reference proteome</keyword>
<dbReference type="InterPro" id="IPR012340">
    <property type="entry name" value="NA-bd_OB-fold"/>
</dbReference>
<organism evidence="2 3">
    <name type="scientific">Kingdonia uniflora</name>
    <dbReference type="NCBI Taxonomy" id="39325"/>
    <lineage>
        <taxon>Eukaryota</taxon>
        <taxon>Viridiplantae</taxon>
        <taxon>Streptophyta</taxon>
        <taxon>Embryophyta</taxon>
        <taxon>Tracheophyta</taxon>
        <taxon>Spermatophyta</taxon>
        <taxon>Magnoliopsida</taxon>
        <taxon>Ranunculales</taxon>
        <taxon>Circaeasteraceae</taxon>
        <taxon>Kingdonia</taxon>
    </lineage>
</organism>
<proteinExistence type="predicted"/>
<accession>A0A7J7MK46</accession>
<dbReference type="InterPro" id="IPR003871">
    <property type="entry name" value="RFA1B/D_OB_1st"/>
</dbReference>
<comment type="caution">
    <text evidence="2">The sequence shown here is derived from an EMBL/GenBank/DDBJ whole genome shotgun (WGS) entry which is preliminary data.</text>
</comment>
<dbReference type="Gene3D" id="2.40.50.140">
    <property type="entry name" value="Nucleic acid-binding proteins"/>
    <property type="match status" value="1"/>
</dbReference>
<sequence length="127" mass="15414">MWYMYDFIDKKDINRIEMLLTDEKGDQIHAIIYKKFVSSYDKTLQEGVFLIYRFYVEHQQGNYHPCDHKYRITFKWDKKDKDDSSQTTINSKVKQIDAIGPEEAPNYKLKNRNLRKIIYDGNNEYEK</sequence>
<dbReference type="AlphaFoldDB" id="A0A7J7MK46"/>
<dbReference type="EMBL" id="JACGCM010001428">
    <property type="protein sequence ID" value="KAF6155164.1"/>
    <property type="molecule type" value="Genomic_DNA"/>
</dbReference>
<feature type="domain" description="Replication protein A 70 kDa DNA-binding subunit B/D first OB fold" evidence="1">
    <location>
        <begin position="8"/>
        <end position="75"/>
    </location>
</feature>
<name>A0A7J7MK46_9MAGN</name>
<protein>
    <recommendedName>
        <fullName evidence="1">Replication protein A 70 kDa DNA-binding subunit B/D first OB fold domain-containing protein</fullName>
    </recommendedName>
</protein>
<dbReference type="Pfam" id="PF02721">
    <property type="entry name" value="DUF223"/>
    <property type="match status" value="1"/>
</dbReference>
<dbReference type="Proteomes" id="UP000541444">
    <property type="component" value="Unassembled WGS sequence"/>
</dbReference>
<evidence type="ECO:0000259" key="1">
    <source>
        <dbReference type="Pfam" id="PF02721"/>
    </source>
</evidence>